<dbReference type="AlphaFoldDB" id="A0A401Q726"/>
<dbReference type="GO" id="GO:0042765">
    <property type="term" value="C:GPI-anchor transamidase complex"/>
    <property type="evidence" value="ECO:0007669"/>
    <property type="project" value="InterPro"/>
</dbReference>
<comment type="caution">
    <text evidence="2">The sequence shown here is derived from an EMBL/GenBank/DDBJ whole genome shotgun (WGS) entry which is preliminary data.</text>
</comment>
<reference evidence="2 3" key="1">
    <citation type="journal article" date="2018" name="Nat. Ecol. Evol.">
        <title>Shark genomes provide insights into elasmobranch evolution and the origin of vertebrates.</title>
        <authorList>
            <person name="Hara Y"/>
            <person name="Yamaguchi K"/>
            <person name="Onimaru K"/>
            <person name="Kadota M"/>
            <person name="Koyanagi M"/>
            <person name="Keeley SD"/>
            <person name="Tatsumi K"/>
            <person name="Tanaka K"/>
            <person name="Motone F"/>
            <person name="Kageyama Y"/>
            <person name="Nozu R"/>
            <person name="Adachi N"/>
            <person name="Nishimura O"/>
            <person name="Nakagawa R"/>
            <person name="Tanegashima C"/>
            <person name="Kiyatake I"/>
            <person name="Matsumoto R"/>
            <person name="Murakumo K"/>
            <person name="Nishida K"/>
            <person name="Terakita A"/>
            <person name="Kuratani S"/>
            <person name="Sato K"/>
            <person name="Hyodo S Kuraku.S."/>
        </authorList>
    </citation>
    <scope>NUCLEOTIDE SEQUENCE [LARGE SCALE GENOMIC DNA]</scope>
</reference>
<name>A0A401Q726_SCYTO</name>
<dbReference type="PANTHER" id="PTHR13304:SF0">
    <property type="entry name" value="GLYCOSYLPHOSPHATIDYLINOSITOL ANCHOR ATTACHMENT 1 PROTEIN"/>
    <property type="match status" value="1"/>
</dbReference>
<gene>
    <name evidence="2" type="ORF">scyTo_0021346</name>
</gene>
<dbReference type="STRING" id="75743.A0A401Q726"/>
<evidence type="ECO:0000313" key="3">
    <source>
        <dbReference type="Proteomes" id="UP000288216"/>
    </source>
</evidence>
<sequence>YRSCLAFPEVNTHFLCYVAGIAWFMGLAFEPFILRMYTSENAMGSTMVDENFVYGDRALSYAREFSAHGKKVGEMPVEWLVKTMTGLGLETHVQTFSRTLPFPDEIRERYVRREAL</sequence>
<feature type="non-terminal residue" evidence="2">
    <location>
        <position position="1"/>
    </location>
</feature>
<dbReference type="Proteomes" id="UP000288216">
    <property type="component" value="Unassembled WGS sequence"/>
</dbReference>
<accession>A0A401Q726</accession>
<organism evidence="2 3">
    <name type="scientific">Scyliorhinus torazame</name>
    <name type="common">Cloudy catshark</name>
    <name type="synonym">Catulus torazame</name>
    <dbReference type="NCBI Taxonomy" id="75743"/>
    <lineage>
        <taxon>Eukaryota</taxon>
        <taxon>Metazoa</taxon>
        <taxon>Chordata</taxon>
        <taxon>Craniata</taxon>
        <taxon>Vertebrata</taxon>
        <taxon>Chondrichthyes</taxon>
        <taxon>Elasmobranchii</taxon>
        <taxon>Galeomorphii</taxon>
        <taxon>Galeoidea</taxon>
        <taxon>Carcharhiniformes</taxon>
        <taxon>Scyliorhinidae</taxon>
        <taxon>Scyliorhinus</taxon>
    </lineage>
</organism>
<keyword evidence="1" id="KW-0812">Transmembrane</keyword>
<keyword evidence="1" id="KW-0472">Membrane</keyword>
<proteinExistence type="predicted"/>
<dbReference type="EMBL" id="BFAA01018739">
    <property type="protein sequence ID" value="GCB81170.1"/>
    <property type="molecule type" value="Genomic_DNA"/>
</dbReference>
<dbReference type="InterPro" id="IPR007246">
    <property type="entry name" value="Gaa1"/>
</dbReference>
<evidence type="ECO:0000256" key="1">
    <source>
        <dbReference type="SAM" id="Phobius"/>
    </source>
</evidence>
<dbReference type="GO" id="GO:0016255">
    <property type="term" value="P:attachment of GPI anchor to protein"/>
    <property type="evidence" value="ECO:0007669"/>
    <property type="project" value="TreeGrafter"/>
</dbReference>
<evidence type="ECO:0000313" key="2">
    <source>
        <dbReference type="EMBL" id="GCB81170.1"/>
    </source>
</evidence>
<dbReference type="PANTHER" id="PTHR13304">
    <property type="entry name" value="GLYCOSYLPHOSPHATIDYLINOSITOL ANCHOR ATTACHMENT 1 PROTEIN"/>
    <property type="match status" value="1"/>
</dbReference>
<keyword evidence="3" id="KW-1185">Reference proteome</keyword>
<keyword evidence="1" id="KW-1133">Transmembrane helix</keyword>
<dbReference type="OrthoDB" id="445301at2759"/>
<protein>
    <submittedName>
        <fullName evidence="2">Uncharacterized protein</fullName>
    </submittedName>
</protein>
<feature type="transmembrane region" description="Helical" evidence="1">
    <location>
        <begin position="12"/>
        <end position="34"/>
    </location>
</feature>